<organism evidence="7 8">
    <name type="scientific">Dioscorea cayennensis subsp. rotundata</name>
    <name type="common">White Guinea yam</name>
    <name type="synonym">Dioscorea rotundata</name>
    <dbReference type="NCBI Taxonomy" id="55577"/>
    <lineage>
        <taxon>Eukaryota</taxon>
        <taxon>Viridiplantae</taxon>
        <taxon>Streptophyta</taxon>
        <taxon>Embryophyta</taxon>
        <taxon>Tracheophyta</taxon>
        <taxon>Spermatophyta</taxon>
        <taxon>Magnoliopsida</taxon>
        <taxon>Liliopsida</taxon>
        <taxon>Dioscoreales</taxon>
        <taxon>Dioscoreaceae</taxon>
        <taxon>Dioscorea</taxon>
    </lineage>
</organism>
<name>A0AB40B112_DIOCR</name>
<dbReference type="CDD" id="cd06661">
    <property type="entry name" value="GGCT_like"/>
    <property type="match status" value="1"/>
</dbReference>
<sequence>MSGAVAAALSTTTSSPGGHNVFVYGSLLADEVVRVLLKRVPLCCNGTLIGFHRFSIKGRVYPAILPVENRKVTGKVLLGITDVELDVLDTFEDVEYERRTVEINLHDTSEKLLAETYVWGNKDDPELYDDWDFEVWKQLHMKDFLAMTTMFANDLEQPETKTRVSTYESYYQKD</sequence>
<accession>A0AB40B112</accession>
<evidence type="ECO:0000256" key="5">
    <source>
        <dbReference type="ARBA" id="ARBA00030602"/>
    </source>
</evidence>
<reference evidence="8" key="1">
    <citation type="submission" date="2025-08" db="UniProtKB">
        <authorList>
            <consortium name="RefSeq"/>
        </authorList>
    </citation>
    <scope>IDENTIFICATION</scope>
</reference>
<evidence type="ECO:0000256" key="3">
    <source>
        <dbReference type="ARBA" id="ARBA00022679"/>
    </source>
</evidence>
<dbReference type="InterPro" id="IPR036568">
    <property type="entry name" value="GGCT-like_sf"/>
</dbReference>
<dbReference type="GeneID" id="120256626"/>
<gene>
    <name evidence="8" type="primary">LOC120256626</name>
</gene>
<dbReference type="SUPFAM" id="SSF110857">
    <property type="entry name" value="Gamma-glutamyl cyclotransferase-like"/>
    <property type="match status" value="1"/>
</dbReference>
<keyword evidence="7" id="KW-1185">Reference proteome</keyword>
<comment type="function">
    <text evidence="1">Putative gamma-glutamylcyclotransferase.</text>
</comment>
<dbReference type="PANTHER" id="PTHR31544">
    <property type="entry name" value="AIG2-LIKE PROTEIN D"/>
    <property type="match status" value="1"/>
</dbReference>
<evidence type="ECO:0000256" key="4">
    <source>
        <dbReference type="ARBA" id="ARBA00023315"/>
    </source>
</evidence>
<evidence type="ECO:0000256" key="2">
    <source>
        <dbReference type="ARBA" id="ARBA00008861"/>
    </source>
</evidence>
<feature type="domain" description="Gamma-glutamylcyclotransferase AIG2-like" evidence="6">
    <location>
        <begin position="21"/>
        <end position="132"/>
    </location>
</feature>
<dbReference type="AlphaFoldDB" id="A0AB40B112"/>
<dbReference type="GO" id="GO:0016746">
    <property type="term" value="F:acyltransferase activity"/>
    <property type="evidence" value="ECO:0007669"/>
    <property type="project" value="UniProtKB-KW"/>
</dbReference>
<evidence type="ECO:0000259" key="6">
    <source>
        <dbReference type="Pfam" id="PF06094"/>
    </source>
</evidence>
<keyword evidence="4" id="KW-0012">Acyltransferase</keyword>
<dbReference type="Proteomes" id="UP001515500">
    <property type="component" value="Unplaced"/>
</dbReference>
<dbReference type="InterPro" id="IPR045038">
    <property type="entry name" value="AIG2-like"/>
</dbReference>
<dbReference type="Gene3D" id="6.10.250.210">
    <property type="match status" value="1"/>
</dbReference>
<dbReference type="Pfam" id="PF06094">
    <property type="entry name" value="GGACT"/>
    <property type="match status" value="1"/>
</dbReference>
<keyword evidence="3" id="KW-0808">Transferase</keyword>
<dbReference type="InterPro" id="IPR013024">
    <property type="entry name" value="GGCT-like"/>
</dbReference>
<dbReference type="RefSeq" id="XP_039120226.1">
    <property type="nucleotide sequence ID" value="XM_039264292.1"/>
</dbReference>
<comment type="similarity">
    <text evidence="2">Belongs to the gamma-glutamylcyclotransferase family.</text>
</comment>
<protein>
    <recommendedName>
        <fullName evidence="5">Putative gamma-glutamylcyclotransferase</fullName>
    </recommendedName>
</protein>
<dbReference type="FunFam" id="3.10.490.10:FF:000022">
    <property type="entry name" value="Protein AIG2 B"/>
    <property type="match status" value="1"/>
</dbReference>
<dbReference type="PANTHER" id="PTHR31544:SF2">
    <property type="entry name" value="AIG2-LIKE PROTEIN D"/>
    <property type="match status" value="1"/>
</dbReference>
<evidence type="ECO:0000313" key="7">
    <source>
        <dbReference type="Proteomes" id="UP001515500"/>
    </source>
</evidence>
<proteinExistence type="inferred from homology"/>
<evidence type="ECO:0000256" key="1">
    <source>
        <dbReference type="ARBA" id="ARBA00002782"/>
    </source>
</evidence>
<evidence type="ECO:0000313" key="8">
    <source>
        <dbReference type="RefSeq" id="XP_039120226.1"/>
    </source>
</evidence>
<dbReference type="InterPro" id="IPR009288">
    <property type="entry name" value="AIG2-like_dom"/>
</dbReference>
<dbReference type="Gene3D" id="3.10.490.10">
    <property type="entry name" value="Gamma-glutamyl cyclotransferase-like"/>
    <property type="match status" value="1"/>
</dbReference>